<accession>A0ABD5X1D4</accession>
<organism evidence="12 13">
    <name type="scientific">Halovenus rubra</name>
    <dbReference type="NCBI Taxonomy" id="869890"/>
    <lineage>
        <taxon>Archaea</taxon>
        <taxon>Methanobacteriati</taxon>
        <taxon>Methanobacteriota</taxon>
        <taxon>Stenosarchaea group</taxon>
        <taxon>Halobacteria</taxon>
        <taxon>Halobacteriales</taxon>
        <taxon>Haloarculaceae</taxon>
        <taxon>Halovenus</taxon>
    </lineage>
</organism>
<dbReference type="GO" id="GO:0016853">
    <property type="term" value="F:isomerase activity"/>
    <property type="evidence" value="ECO:0007669"/>
    <property type="project" value="UniProtKB-KW"/>
</dbReference>
<dbReference type="Pfam" id="PF00408">
    <property type="entry name" value="PGM_PMM_IV"/>
    <property type="match status" value="1"/>
</dbReference>
<dbReference type="InterPro" id="IPR016055">
    <property type="entry name" value="A-D-PHexomutase_a/b/a-I/II/III"/>
</dbReference>
<dbReference type="PANTHER" id="PTHR45745">
    <property type="entry name" value="PHOSPHOMANNOMUTASE 45A"/>
    <property type="match status" value="1"/>
</dbReference>
<dbReference type="Proteomes" id="UP001596414">
    <property type="component" value="Unassembled WGS sequence"/>
</dbReference>
<dbReference type="GO" id="GO:0046872">
    <property type="term" value="F:metal ion binding"/>
    <property type="evidence" value="ECO:0007669"/>
    <property type="project" value="UniProtKB-KW"/>
</dbReference>
<dbReference type="InterPro" id="IPR005845">
    <property type="entry name" value="A-D-PHexomutase_a/b/a-II"/>
</dbReference>
<dbReference type="SUPFAM" id="SSF55957">
    <property type="entry name" value="Phosphoglucomutase, C-terminal domain"/>
    <property type="match status" value="1"/>
</dbReference>
<dbReference type="PRINTS" id="PR00509">
    <property type="entry name" value="PGMPMM"/>
</dbReference>
<evidence type="ECO:0000259" key="9">
    <source>
        <dbReference type="Pfam" id="PF02878"/>
    </source>
</evidence>
<dbReference type="CDD" id="cd05800">
    <property type="entry name" value="PGM_like2"/>
    <property type="match status" value="1"/>
</dbReference>
<evidence type="ECO:0000256" key="4">
    <source>
        <dbReference type="ARBA" id="ARBA00022723"/>
    </source>
</evidence>
<dbReference type="EMBL" id="JBHSZQ010000002">
    <property type="protein sequence ID" value="MFC7124995.1"/>
    <property type="molecule type" value="Genomic_DNA"/>
</dbReference>
<evidence type="ECO:0000259" key="10">
    <source>
        <dbReference type="Pfam" id="PF02879"/>
    </source>
</evidence>
<comment type="cofactor">
    <cofactor evidence="1">
        <name>Mg(2+)</name>
        <dbReference type="ChEBI" id="CHEBI:18420"/>
    </cofactor>
</comment>
<dbReference type="RefSeq" id="WP_267638235.1">
    <property type="nucleotide sequence ID" value="NZ_JAODIY010000013.1"/>
</dbReference>
<dbReference type="PANTHER" id="PTHR45745:SF1">
    <property type="entry name" value="PHOSPHOGLUCOMUTASE 2B-RELATED"/>
    <property type="match status" value="1"/>
</dbReference>
<dbReference type="InterPro" id="IPR005841">
    <property type="entry name" value="Alpha-D-phosphohexomutase_SF"/>
</dbReference>
<evidence type="ECO:0000259" key="8">
    <source>
        <dbReference type="Pfam" id="PF00408"/>
    </source>
</evidence>
<dbReference type="InterPro" id="IPR016066">
    <property type="entry name" value="A-D-PHexomutase_CS"/>
</dbReference>
<dbReference type="InterPro" id="IPR036900">
    <property type="entry name" value="A-D-PHexomutase_C_sf"/>
</dbReference>
<evidence type="ECO:0000256" key="5">
    <source>
        <dbReference type="ARBA" id="ARBA00022842"/>
    </source>
</evidence>
<dbReference type="Gene3D" id="3.40.120.10">
    <property type="entry name" value="Alpha-D-Glucose-1,6-Bisphosphate, subunit A, domain 3"/>
    <property type="match status" value="3"/>
</dbReference>
<evidence type="ECO:0000256" key="1">
    <source>
        <dbReference type="ARBA" id="ARBA00001946"/>
    </source>
</evidence>
<dbReference type="Pfam" id="PF02879">
    <property type="entry name" value="PGM_PMM_II"/>
    <property type="match status" value="1"/>
</dbReference>
<comment type="similarity">
    <text evidence="2 7">Belongs to the phosphohexose mutase family.</text>
</comment>
<keyword evidence="5 7" id="KW-0460">Magnesium</keyword>
<feature type="domain" description="Alpha-D-phosphohexomutase C-terminal" evidence="8">
    <location>
        <begin position="405"/>
        <end position="458"/>
    </location>
</feature>
<evidence type="ECO:0000259" key="11">
    <source>
        <dbReference type="Pfam" id="PF02880"/>
    </source>
</evidence>
<dbReference type="InterPro" id="IPR005844">
    <property type="entry name" value="A-D-PHexomutase_a/b/a-I"/>
</dbReference>
<dbReference type="AlphaFoldDB" id="A0ABD5X1D4"/>
<feature type="domain" description="Alpha-D-phosphohexomutase alpha/beta/alpha" evidence="11">
    <location>
        <begin position="266"/>
        <end position="374"/>
    </location>
</feature>
<dbReference type="InterPro" id="IPR005846">
    <property type="entry name" value="A-D-PHexomutase_a/b/a-III"/>
</dbReference>
<reference evidence="12 13" key="1">
    <citation type="journal article" date="2014" name="Int. J. Syst. Evol. Microbiol.">
        <title>Complete genome sequence of Corynebacterium casei LMG S-19264T (=DSM 44701T), isolated from a smear-ripened cheese.</title>
        <authorList>
            <consortium name="US DOE Joint Genome Institute (JGI-PGF)"/>
            <person name="Walter F."/>
            <person name="Albersmeier A."/>
            <person name="Kalinowski J."/>
            <person name="Ruckert C."/>
        </authorList>
    </citation>
    <scope>NUCLEOTIDE SEQUENCE [LARGE SCALE GENOMIC DNA]</scope>
    <source>
        <strain evidence="12 13">CGMCC 4.7215</strain>
    </source>
</reference>
<keyword evidence="6" id="KW-0413">Isomerase</keyword>
<dbReference type="PROSITE" id="PS00710">
    <property type="entry name" value="PGM_PMM"/>
    <property type="match status" value="1"/>
</dbReference>
<name>A0ABD5X1D4_9EURY</name>
<proteinExistence type="inferred from homology"/>
<evidence type="ECO:0000256" key="6">
    <source>
        <dbReference type="ARBA" id="ARBA00023235"/>
    </source>
</evidence>
<dbReference type="SUPFAM" id="SSF53738">
    <property type="entry name" value="Phosphoglucomutase, first 3 domains"/>
    <property type="match status" value="3"/>
</dbReference>
<feature type="domain" description="Alpha-D-phosphohexomutase alpha/beta/alpha" evidence="9">
    <location>
        <begin position="12"/>
        <end position="143"/>
    </location>
</feature>
<evidence type="ECO:0000313" key="12">
    <source>
        <dbReference type="EMBL" id="MFC7124995.1"/>
    </source>
</evidence>
<dbReference type="Pfam" id="PF02878">
    <property type="entry name" value="PGM_PMM_I"/>
    <property type="match status" value="1"/>
</dbReference>
<gene>
    <name evidence="12" type="ORF">ACFQJ7_02930</name>
</gene>
<dbReference type="InterPro" id="IPR005843">
    <property type="entry name" value="A-D-PHexomutase_C"/>
</dbReference>
<sequence length="473" mass="50858">MGRNPGTREPIEFGTDGWRAPLSLFTTDRVKMVAQAVASYLDSQDCTGPVAIGYDAREHSPKFADELGEVLAANGREVVISDRDCPTPALAWSVEQGEYAGGLVITASHNPPAYNGVKFVPGTGSPALPTVTDELERRLATPKTNERNSKIRETDFLTPYIEHVSDFLRSQLGITPSLDGLTIAYDAMHGSGRGVTNEVLSRAGARVTSRRCSQEPDFGGTAPEPTAENATALIEAVRNGKADIGFVNDGDSDRVGIVTPERGFVDPNLVLALLYDFLLEHTDGDVVRTVSTSSLVDRIADAHDQAVHQTAVGFKWVAEAMDRHDALAGGEESGGYGISAHLQNKDGVLVALVAAAAHVEQPLDTRIDELFEKYGEIHQGRRSLDCPNEQKATVLASLTESNPETIAEVPVEDITTVDGMKIELEDGTWILVRPSGTEPKLRIYAEAKSESRLDTLLDAGESFVGSNAENHLS</sequence>
<evidence type="ECO:0000313" key="13">
    <source>
        <dbReference type="Proteomes" id="UP001596414"/>
    </source>
</evidence>
<evidence type="ECO:0000256" key="2">
    <source>
        <dbReference type="ARBA" id="ARBA00010231"/>
    </source>
</evidence>
<dbReference type="Pfam" id="PF02880">
    <property type="entry name" value="PGM_PMM_III"/>
    <property type="match status" value="1"/>
</dbReference>
<feature type="domain" description="Alpha-D-phosphohexomutase alpha/beta/alpha" evidence="10">
    <location>
        <begin position="159"/>
        <end position="260"/>
    </location>
</feature>
<keyword evidence="4 7" id="KW-0479">Metal-binding</keyword>
<evidence type="ECO:0000256" key="7">
    <source>
        <dbReference type="RuleBase" id="RU004326"/>
    </source>
</evidence>
<protein>
    <submittedName>
        <fullName evidence="12">Phosphoglucomutase/phosphomannomutase family protein</fullName>
    </submittedName>
</protein>
<keyword evidence="3" id="KW-0597">Phosphoprotein</keyword>
<dbReference type="Gene3D" id="3.30.310.50">
    <property type="entry name" value="Alpha-D-phosphohexomutase, C-terminal domain"/>
    <property type="match status" value="1"/>
</dbReference>
<evidence type="ECO:0000256" key="3">
    <source>
        <dbReference type="ARBA" id="ARBA00022553"/>
    </source>
</evidence>
<comment type="caution">
    <text evidence="12">The sequence shown here is derived from an EMBL/GenBank/DDBJ whole genome shotgun (WGS) entry which is preliminary data.</text>
</comment>